<dbReference type="Proteomes" id="UP001500280">
    <property type="component" value="Unassembled WGS sequence"/>
</dbReference>
<comment type="caution">
    <text evidence="1">The sequence shown here is derived from an EMBL/GenBank/DDBJ whole genome shotgun (WGS) entry which is preliminary data.</text>
</comment>
<gene>
    <name evidence="1" type="ORF">GCM10009745_38380</name>
</gene>
<reference evidence="1 2" key="1">
    <citation type="journal article" date="2019" name="Int. J. Syst. Evol. Microbiol.">
        <title>The Global Catalogue of Microorganisms (GCM) 10K type strain sequencing project: providing services to taxonomists for standard genome sequencing and annotation.</title>
        <authorList>
            <consortium name="The Broad Institute Genomics Platform"/>
            <consortium name="The Broad Institute Genome Sequencing Center for Infectious Disease"/>
            <person name="Wu L."/>
            <person name="Ma J."/>
        </authorList>
    </citation>
    <scope>NUCLEOTIDE SEQUENCE [LARGE SCALE GENOMIC DNA]</scope>
    <source>
        <strain evidence="1 2">JCM 14307</strain>
    </source>
</reference>
<proteinExistence type="predicted"/>
<keyword evidence="2" id="KW-1185">Reference proteome</keyword>
<name>A0ABN2HKL0_9ACTN</name>
<dbReference type="RefSeq" id="WP_344153382.1">
    <property type="nucleotide sequence ID" value="NZ_BAAANF010000013.1"/>
</dbReference>
<evidence type="ECO:0000313" key="2">
    <source>
        <dbReference type="Proteomes" id="UP001500280"/>
    </source>
</evidence>
<accession>A0ABN2HKL0</accession>
<evidence type="ECO:0000313" key="1">
    <source>
        <dbReference type="EMBL" id="GAA1689536.1"/>
    </source>
</evidence>
<dbReference type="EMBL" id="BAAANF010000013">
    <property type="protein sequence ID" value="GAA1689536.1"/>
    <property type="molecule type" value="Genomic_DNA"/>
</dbReference>
<evidence type="ECO:0008006" key="3">
    <source>
        <dbReference type="Google" id="ProtNLM"/>
    </source>
</evidence>
<sequence length="206" mass="22138">MPHEALILPIGHDLGARSAAPDVRLQQVRVGAELMELTSSEYVVWLLAHSVDEDAPLTQRSLAEAGERFGIGRAETSATIERFVGDGLLAEVVPGEESALSFARRHRLTPLLFGLGPDPDNVGMLLIGLLGQPLAQVSTPLYDLWTWAHLSPELWQACEVAAEVARQQGVTDPEELDPELVLGGVLGSLHGLLRVRAAYLDRGTAG</sequence>
<organism evidence="1 2">
    <name type="scientific">Kribbella yunnanensis</name>
    <dbReference type="NCBI Taxonomy" id="190194"/>
    <lineage>
        <taxon>Bacteria</taxon>
        <taxon>Bacillati</taxon>
        <taxon>Actinomycetota</taxon>
        <taxon>Actinomycetes</taxon>
        <taxon>Propionibacteriales</taxon>
        <taxon>Kribbellaceae</taxon>
        <taxon>Kribbella</taxon>
    </lineage>
</organism>
<protein>
    <recommendedName>
        <fullName evidence="3">MarR family transcriptional regulator</fullName>
    </recommendedName>
</protein>